<protein>
    <recommendedName>
        <fullName evidence="2">Myb-like DNA-binding domain-containing protein</fullName>
    </recommendedName>
</protein>
<keyword evidence="4" id="KW-1185">Reference proteome</keyword>
<evidence type="ECO:0000259" key="2">
    <source>
        <dbReference type="Pfam" id="PF22980"/>
    </source>
</evidence>
<reference evidence="3" key="2">
    <citation type="submission" date="2023-05" db="EMBL/GenBank/DDBJ databases">
        <authorList>
            <consortium name="Lawrence Berkeley National Laboratory"/>
            <person name="Steindorff A."/>
            <person name="Hensen N."/>
            <person name="Bonometti L."/>
            <person name="Westerberg I."/>
            <person name="Brannstrom I.O."/>
            <person name="Guillou S."/>
            <person name="Cros-Aarteil S."/>
            <person name="Calhoun S."/>
            <person name="Haridas S."/>
            <person name="Kuo A."/>
            <person name="Mondo S."/>
            <person name="Pangilinan J."/>
            <person name="Riley R."/>
            <person name="Labutti K."/>
            <person name="Andreopoulos B."/>
            <person name="Lipzen A."/>
            <person name="Chen C."/>
            <person name="Yanf M."/>
            <person name="Daum C."/>
            <person name="Ng V."/>
            <person name="Clum A."/>
            <person name="Ohm R."/>
            <person name="Martin F."/>
            <person name="Silar P."/>
            <person name="Natvig D."/>
            <person name="Lalanne C."/>
            <person name="Gautier V."/>
            <person name="Ament-Velasquez S.L."/>
            <person name="Kruys A."/>
            <person name="Hutchinson M.I."/>
            <person name="Powell A.J."/>
            <person name="Barry K."/>
            <person name="Miller A.N."/>
            <person name="Grigoriev I.V."/>
            <person name="Debuchy R."/>
            <person name="Gladieux P."/>
            <person name="Thoren M.H."/>
            <person name="Johannesson H."/>
        </authorList>
    </citation>
    <scope>NUCLEOTIDE SEQUENCE</scope>
    <source>
        <strain evidence="3">CBS 532.94</strain>
    </source>
</reference>
<dbReference type="Proteomes" id="UP001303760">
    <property type="component" value="Unassembled WGS sequence"/>
</dbReference>
<comment type="caution">
    <text evidence="3">The sequence shown here is derived from an EMBL/GenBank/DDBJ whole genome shotgun (WGS) entry which is preliminary data.</text>
</comment>
<sequence length="280" mass="31210">MPPQDIEAQFKFLLCCVKHSSAGKVNFDAVASELDIVSKAAAAKRYERLLKAHGITIATPRKGAQGNNDGGEGDTPASRKRKRATAAKRENGANNNDSDEDGTPVKKERRAAVKKERGVKKEESPDDDDDDKVKTEQVEDPEETEALPDLRHKIRTIALVPPSTFPMASQHSPCRIWKAHDLAYAALWQWAKRCDPGLFEVLPRRGPSFIRATYGELSWATSNFERGREIEAHLRWLVDLRNYVAHPCALALHGEPRGYDSYLRVAESCASDSETSRGFE</sequence>
<gene>
    <name evidence="3" type="ORF">C8A03DRAFT_30442</name>
</gene>
<evidence type="ECO:0000313" key="3">
    <source>
        <dbReference type="EMBL" id="KAK4241347.1"/>
    </source>
</evidence>
<dbReference type="EMBL" id="MU860023">
    <property type="protein sequence ID" value="KAK4241347.1"/>
    <property type="molecule type" value="Genomic_DNA"/>
</dbReference>
<name>A0AAN7CHF0_9PEZI</name>
<dbReference type="AlphaFoldDB" id="A0AAN7CHF0"/>
<dbReference type="InterPro" id="IPR054505">
    <property type="entry name" value="Myb_DNA-bind_8"/>
</dbReference>
<evidence type="ECO:0000313" key="4">
    <source>
        <dbReference type="Proteomes" id="UP001303760"/>
    </source>
</evidence>
<feature type="compositionally biased region" description="Basic and acidic residues" evidence="1">
    <location>
        <begin position="103"/>
        <end position="123"/>
    </location>
</feature>
<reference evidence="3" key="1">
    <citation type="journal article" date="2023" name="Mol. Phylogenet. Evol.">
        <title>Genome-scale phylogeny and comparative genomics of the fungal order Sordariales.</title>
        <authorList>
            <person name="Hensen N."/>
            <person name="Bonometti L."/>
            <person name="Westerberg I."/>
            <person name="Brannstrom I.O."/>
            <person name="Guillou S."/>
            <person name="Cros-Aarteil S."/>
            <person name="Calhoun S."/>
            <person name="Haridas S."/>
            <person name="Kuo A."/>
            <person name="Mondo S."/>
            <person name="Pangilinan J."/>
            <person name="Riley R."/>
            <person name="LaButti K."/>
            <person name="Andreopoulos B."/>
            <person name="Lipzen A."/>
            <person name="Chen C."/>
            <person name="Yan M."/>
            <person name="Daum C."/>
            <person name="Ng V."/>
            <person name="Clum A."/>
            <person name="Steindorff A."/>
            <person name="Ohm R.A."/>
            <person name="Martin F."/>
            <person name="Silar P."/>
            <person name="Natvig D.O."/>
            <person name="Lalanne C."/>
            <person name="Gautier V."/>
            <person name="Ament-Velasquez S.L."/>
            <person name="Kruys A."/>
            <person name="Hutchinson M.I."/>
            <person name="Powell A.J."/>
            <person name="Barry K."/>
            <person name="Miller A.N."/>
            <person name="Grigoriev I.V."/>
            <person name="Debuchy R."/>
            <person name="Gladieux P."/>
            <person name="Hiltunen Thoren M."/>
            <person name="Johannesson H."/>
        </authorList>
    </citation>
    <scope>NUCLEOTIDE SEQUENCE</scope>
    <source>
        <strain evidence="3">CBS 532.94</strain>
    </source>
</reference>
<evidence type="ECO:0000256" key="1">
    <source>
        <dbReference type="SAM" id="MobiDB-lite"/>
    </source>
</evidence>
<accession>A0AAN7CHF0</accession>
<organism evidence="3 4">
    <name type="scientific">Achaetomium macrosporum</name>
    <dbReference type="NCBI Taxonomy" id="79813"/>
    <lineage>
        <taxon>Eukaryota</taxon>
        <taxon>Fungi</taxon>
        <taxon>Dikarya</taxon>
        <taxon>Ascomycota</taxon>
        <taxon>Pezizomycotina</taxon>
        <taxon>Sordariomycetes</taxon>
        <taxon>Sordariomycetidae</taxon>
        <taxon>Sordariales</taxon>
        <taxon>Chaetomiaceae</taxon>
        <taxon>Achaetomium</taxon>
    </lineage>
</organism>
<dbReference type="Pfam" id="PF22980">
    <property type="entry name" value="Myb_DNA-bind_8"/>
    <property type="match status" value="1"/>
</dbReference>
<feature type="non-terminal residue" evidence="3">
    <location>
        <position position="280"/>
    </location>
</feature>
<proteinExistence type="predicted"/>
<feature type="domain" description="Myb-like DNA-binding" evidence="2">
    <location>
        <begin position="7"/>
        <end position="54"/>
    </location>
</feature>
<feature type="region of interest" description="Disordered" evidence="1">
    <location>
        <begin position="60"/>
        <end position="150"/>
    </location>
</feature>